<comment type="caution">
    <text evidence="7">The sequence shown here is derived from an EMBL/GenBank/DDBJ whole genome shotgun (WGS) entry which is preliminary data.</text>
</comment>
<keyword evidence="2" id="KW-0865">Zymogen</keyword>
<name>A0AAU9K483_9CILI</name>
<keyword evidence="4" id="KW-0472">Membrane</keyword>
<evidence type="ECO:0000259" key="6">
    <source>
        <dbReference type="SMART" id="SM00848"/>
    </source>
</evidence>
<keyword evidence="3" id="KW-1015">Disulfide bond</keyword>
<dbReference type="PANTHER" id="PTHR12411">
    <property type="entry name" value="CYSTEINE PROTEASE FAMILY C1-RELATED"/>
    <property type="match status" value="1"/>
</dbReference>
<evidence type="ECO:0000256" key="2">
    <source>
        <dbReference type="ARBA" id="ARBA00023145"/>
    </source>
</evidence>
<keyword evidence="8" id="KW-1185">Reference proteome</keyword>
<evidence type="ECO:0000256" key="1">
    <source>
        <dbReference type="ARBA" id="ARBA00008455"/>
    </source>
</evidence>
<sequence length="354" mass="38574">MFEEISPKTNKSLLKNSFIALSVIGSLCFAAYFISSANSSATPVDFQYNLELEEFRSFVSRYNKNYKTEEEYYQRLRIFRDNLSYIRVFNSQGQTWYMGINQFSDLTHEEFSTAHKKKVSVPERSMSNEKPVAAASNLQIPSQVDWTTKGCVTPVQNEGDCGSPYAFSAVGAIESAWCIAGHQLVQLSVQEIIDCSGPFGNDGCNGGWMTNTYNFVIKNGITSQQIYPTTGNQGKCNTAKEKQVVATISGYANVTANNATALETAIAIGPVAVAVDAIEAGWRNYKGGIISSNCGHSIDHAVLAVGYNLNNSPPYYKCKNSWGADWGEAGYVRISIAAGAGTCGIQIDSSYPIV</sequence>
<proteinExistence type="inferred from homology"/>
<dbReference type="Proteomes" id="UP001162131">
    <property type="component" value="Unassembled WGS sequence"/>
</dbReference>
<dbReference type="InterPro" id="IPR000668">
    <property type="entry name" value="Peptidase_C1A_C"/>
</dbReference>
<evidence type="ECO:0000256" key="4">
    <source>
        <dbReference type="SAM" id="Phobius"/>
    </source>
</evidence>
<dbReference type="InterPro" id="IPR013128">
    <property type="entry name" value="Peptidase_C1A"/>
</dbReference>
<dbReference type="PROSITE" id="PS00639">
    <property type="entry name" value="THIOL_PROTEASE_HIS"/>
    <property type="match status" value="1"/>
</dbReference>
<dbReference type="FunFam" id="3.90.70.10:FF:000332">
    <property type="entry name" value="Cathepsin L1"/>
    <property type="match status" value="1"/>
</dbReference>
<dbReference type="SMART" id="SM00848">
    <property type="entry name" value="Inhibitor_I29"/>
    <property type="match status" value="1"/>
</dbReference>
<keyword evidence="4" id="KW-1133">Transmembrane helix</keyword>
<feature type="transmembrane region" description="Helical" evidence="4">
    <location>
        <begin position="12"/>
        <end position="34"/>
    </location>
</feature>
<protein>
    <submittedName>
        <fullName evidence="7">Uncharacterized protein</fullName>
    </submittedName>
</protein>
<evidence type="ECO:0000313" key="7">
    <source>
        <dbReference type="EMBL" id="CAG9332821.1"/>
    </source>
</evidence>
<dbReference type="InterPro" id="IPR025660">
    <property type="entry name" value="Pept_his_AS"/>
</dbReference>
<dbReference type="AlphaFoldDB" id="A0AAU9K483"/>
<feature type="domain" description="Peptidase C1A papain C-terminal" evidence="5">
    <location>
        <begin position="140"/>
        <end position="353"/>
    </location>
</feature>
<dbReference type="Pfam" id="PF08246">
    <property type="entry name" value="Inhibitor_I29"/>
    <property type="match status" value="1"/>
</dbReference>
<dbReference type="GO" id="GO:0006508">
    <property type="term" value="P:proteolysis"/>
    <property type="evidence" value="ECO:0007669"/>
    <property type="project" value="InterPro"/>
</dbReference>
<dbReference type="GO" id="GO:0008234">
    <property type="term" value="F:cysteine-type peptidase activity"/>
    <property type="evidence" value="ECO:0007669"/>
    <property type="project" value="InterPro"/>
</dbReference>
<dbReference type="Gene3D" id="3.90.70.10">
    <property type="entry name" value="Cysteine proteinases"/>
    <property type="match status" value="1"/>
</dbReference>
<dbReference type="InterPro" id="IPR038765">
    <property type="entry name" value="Papain-like_cys_pep_sf"/>
</dbReference>
<comment type="similarity">
    <text evidence="1">Belongs to the peptidase C1 family.</text>
</comment>
<accession>A0AAU9K483</accession>
<dbReference type="InterPro" id="IPR039417">
    <property type="entry name" value="Peptidase_C1A_papain-like"/>
</dbReference>
<organism evidence="7 8">
    <name type="scientific">Blepharisma stoltei</name>
    <dbReference type="NCBI Taxonomy" id="1481888"/>
    <lineage>
        <taxon>Eukaryota</taxon>
        <taxon>Sar</taxon>
        <taxon>Alveolata</taxon>
        <taxon>Ciliophora</taxon>
        <taxon>Postciliodesmatophora</taxon>
        <taxon>Heterotrichea</taxon>
        <taxon>Heterotrichida</taxon>
        <taxon>Blepharismidae</taxon>
        <taxon>Blepharisma</taxon>
    </lineage>
</organism>
<dbReference type="Pfam" id="PF00112">
    <property type="entry name" value="Peptidase_C1"/>
    <property type="match status" value="1"/>
</dbReference>
<evidence type="ECO:0000313" key="8">
    <source>
        <dbReference type="Proteomes" id="UP001162131"/>
    </source>
</evidence>
<dbReference type="SMART" id="SM00645">
    <property type="entry name" value="Pept_C1"/>
    <property type="match status" value="1"/>
</dbReference>
<evidence type="ECO:0000259" key="5">
    <source>
        <dbReference type="SMART" id="SM00645"/>
    </source>
</evidence>
<gene>
    <name evidence="7" type="ORF">BSTOLATCC_MIC57110</name>
</gene>
<dbReference type="EMBL" id="CAJZBQ010000055">
    <property type="protein sequence ID" value="CAG9332821.1"/>
    <property type="molecule type" value="Genomic_DNA"/>
</dbReference>
<keyword evidence="4" id="KW-0812">Transmembrane</keyword>
<evidence type="ECO:0000256" key="3">
    <source>
        <dbReference type="ARBA" id="ARBA00023157"/>
    </source>
</evidence>
<dbReference type="SUPFAM" id="SSF54001">
    <property type="entry name" value="Cysteine proteinases"/>
    <property type="match status" value="1"/>
</dbReference>
<dbReference type="InterPro" id="IPR013201">
    <property type="entry name" value="Prot_inhib_I29"/>
</dbReference>
<dbReference type="CDD" id="cd02248">
    <property type="entry name" value="Peptidase_C1A"/>
    <property type="match status" value="1"/>
</dbReference>
<feature type="domain" description="Cathepsin propeptide inhibitor" evidence="6">
    <location>
        <begin position="55"/>
        <end position="111"/>
    </location>
</feature>
<reference evidence="7" key="1">
    <citation type="submission" date="2021-09" db="EMBL/GenBank/DDBJ databases">
        <authorList>
            <consortium name="AG Swart"/>
            <person name="Singh M."/>
            <person name="Singh A."/>
            <person name="Seah K."/>
            <person name="Emmerich C."/>
        </authorList>
    </citation>
    <scope>NUCLEOTIDE SEQUENCE</scope>
    <source>
        <strain evidence="7">ATCC30299</strain>
    </source>
</reference>